<dbReference type="AlphaFoldDB" id="A0A3N8QQU8"/>
<dbReference type="Proteomes" id="UP000269271">
    <property type="component" value="Unassembled WGS sequence"/>
</dbReference>
<organism evidence="1 2">
    <name type="scientific">Burkholderia contaminans</name>
    <dbReference type="NCBI Taxonomy" id="488447"/>
    <lineage>
        <taxon>Bacteria</taxon>
        <taxon>Pseudomonadati</taxon>
        <taxon>Pseudomonadota</taxon>
        <taxon>Betaproteobacteria</taxon>
        <taxon>Burkholderiales</taxon>
        <taxon>Burkholderiaceae</taxon>
        <taxon>Burkholderia</taxon>
        <taxon>Burkholderia cepacia complex</taxon>
    </lineage>
</organism>
<dbReference type="Gene3D" id="3.40.1580.10">
    <property type="entry name" value="SMI1/KNR4-like"/>
    <property type="match status" value="1"/>
</dbReference>
<dbReference type="RefSeq" id="WP_124494936.1">
    <property type="nucleotide sequence ID" value="NZ_CABVQJ010000019.1"/>
</dbReference>
<dbReference type="SMART" id="SM00860">
    <property type="entry name" value="SMI1_KNR4"/>
    <property type="match status" value="1"/>
</dbReference>
<sequence length="174" mass="19304">MPVLYGAKPAQPLLGKLEAELGFVLPTDYKDFLKKWNGIFIGGADYLDFDFPGVDNGMISFASLFGVGTSNENFDLIAQNERVRGEVDFLSDFFVIGDDPGGNYYALARFDNVEKVLYWDRTHLHADDTAKPYIAEVSECGNLYNVADGFSAFLDMIVAGTKQMQFVALDDWPG</sequence>
<dbReference type="EMBL" id="QTQX01000013">
    <property type="protein sequence ID" value="RQT26184.1"/>
    <property type="molecule type" value="Genomic_DNA"/>
</dbReference>
<proteinExistence type="predicted"/>
<name>A0A3N8QQU8_9BURK</name>
<dbReference type="InterPro" id="IPR037883">
    <property type="entry name" value="Knr4/Smi1-like_sf"/>
</dbReference>
<evidence type="ECO:0000313" key="1">
    <source>
        <dbReference type="EMBL" id="RQT26184.1"/>
    </source>
</evidence>
<evidence type="ECO:0000313" key="2">
    <source>
        <dbReference type="Proteomes" id="UP000269271"/>
    </source>
</evidence>
<dbReference type="Pfam" id="PF09346">
    <property type="entry name" value="SMI1_KNR4"/>
    <property type="match status" value="1"/>
</dbReference>
<reference evidence="1 2" key="1">
    <citation type="submission" date="2018-08" db="EMBL/GenBank/DDBJ databases">
        <title>Comparative analysis of Burkholderia isolates from Puerto Rico.</title>
        <authorList>
            <person name="Hall C."/>
            <person name="Sahl J."/>
            <person name="Wagner D."/>
        </authorList>
    </citation>
    <scope>NUCLEOTIDE SEQUENCE [LARGE SCALE GENOMIC DNA]</scope>
    <source>
        <strain evidence="1 2">Bp9001</strain>
    </source>
</reference>
<dbReference type="SUPFAM" id="SSF160631">
    <property type="entry name" value="SMI1/KNR4-like"/>
    <property type="match status" value="1"/>
</dbReference>
<protein>
    <submittedName>
        <fullName evidence="1">SMI1/KNR4 family protein</fullName>
    </submittedName>
</protein>
<gene>
    <name evidence="1" type="ORF">DF037_21120</name>
</gene>
<comment type="caution">
    <text evidence="1">The sequence shown here is derived from an EMBL/GenBank/DDBJ whole genome shotgun (WGS) entry which is preliminary data.</text>
</comment>
<accession>A0A3N8QQU8</accession>
<dbReference type="InterPro" id="IPR018958">
    <property type="entry name" value="Knr4/Smi1-like_dom"/>
</dbReference>